<gene>
    <name evidence="1" type="ORF">DXA63_15465</name>
</gene>
<organism evidence="1 2">
    <name type="scientific">Segatella copri</name>
    <dbReference type="NCBI Taxonomy" id="165179"/>
    <lineage>
        <taxon>Bacteria</taxon>
        <taxon>Pseudomonadati</taxon>
        <taxon>Bacteroidota</taxon>
        <taxon>Bacteroidia</taxon>
        <taxon>Bacteroidales</taxon>
        <taxon>Prevotellaceae</taxon>
        <taxon>Segatella</taxon>
    </lineage>
</organism>
<dbReference type="EMBL" id="QSCI01000127">
    <property type="protein sequence ID" value="RGX89046.1"/>
    <property type="molecule type" value="Genomic_DNA"/>
</dbReference>
<dbReference type="AlphaFoldDB" id="A0AA92UKU1"/>
<comment type="caution">
    <text evidence="1">The sequence shown here is derived from an EMBL/GenBank/DDBJ whole genome shotgun (WGS) entry which is preliminary data.</text>
</comment>
<proteinExistence type="predicted"/>
<name>A0AA92UKU1_9BACT</name>
<evidence type="ECO:0000313" key="2">
    <source>
        <dbReference type="Proteomes" id="UP000285604"/>
    </source>
</evidence>
<evidence type="ECO:0000313" key="1">
    <source>
        <dbReference type="EMBL" id="RGX89046.1"/>
    </source>
</evidence>
<reference evidence="1 2" key="1">
    <citation type="submission" date="2018-08" db="EMBL/GenBank/DDBJ databases">
        <title>A genome reference for cultivated species of the human gut microbiota.</title>
        <authorList>
            <person name="Zou Y."/>
            <person name="Xue W."/>
            <person name="Luo G."/>
        </authorList>
    </citation>
    <scope>NUCLEOTIDE SEQUENCE [LARGE SCALE GENOMIC DNA]</scope>
    <source>
        <strain evidence="1 2">OF03-3</strain>
    </source>
</reference>
<sequence>MMDASLFILLPTGDEVIGLPLTEEGLRDLVAPLMSVKKYARQNGINLRIFFDKDNVKRFKTDVGGVVDKAAYLSKASVILRNFVSSNSTDVQKNAILEGNYNYIRWDTIECMAHQDVALVVKSAFESPGAPCVLSLSPGIPTDYKQVTIIKDRTYDDGRPELKNIPLFFSAEECIEWMSALLDGHFSLIGNRDYRPTTMKWGKQRIYQRIEDGNYWYFDFFHRENKIHYEVFDVAGIHLAKPMQKVRSWLEQQTQKSRSVRYCMGSNLCMACSHPTKLSEQRGAISLN</sequence>
<protein>
    <submittedName>
        <fullName evidence="1">Uncharacterized protein</fullName>
    </submittedName>
</protein>
<accession>A0AA92UKU1</accession>
<dbReference type="Proteomes" id="UP000285604">
    <property type="component" value="Unassembled WGS sequence"/>
</dbReference>